<dbReference type="GO" id="GO:0046983">
    <property type="term" value="F:protein dimerization activity"/>
    <property type="evidence" value="ECO:0007669"/>
    <property type="project" value="InterPro"/>
</dbReference>
<reference evidence="8" key="1">
    <citation type="submission" date="2014-05" db="EMBL/GenBank/DDBJ databases">
        <authorList>
            <person name="Chronopoulou M."/>
        </authorList>
    </citation>
    <scope>NUCLEOTIDE SEQUENCE</scope>
    <source>
        <tissue evidence="8">Whole organism</tissue>
    </source>
</reference>
<dbReference type="AlphaFoldDB" id="A0A0K2UPX5"/>
<evidence type="ECO:0000256" key="1">
    <source>
        <dbReference type="ARBA" id="ARBA00004123"/>
    </source>
</evidence>
<keyword evidence="5" id="KW-0539">Nucleus</keyword>
<evidence type="ECO:0000256" key="3">
    <source>
        <dbReference type="ARBA" id="ARBA00023125"/>
    </source>
</evidence>
<dbReference type="InterPro" id="IPR036638">
    <property type="entry name" value="HLH_DNA-bd_sf"/>
</dbReference>
<dbReference type="PANTHER" id="PTHR15741:SF37">
    <property type="entry name" value="LD38259P"/>
    <property type="match status" value="1"/>
</dbReference>
<dbReference type="OrthoDB" id="6022628at2759"/>
<dbReference type="InterPro" id="IPR052207">
    <property type="entry name" value="Max-like/E-box_TFs"/>
</dbReference>
<dbReference type="PROSITE" id="PS50888">
    <property type="entry name" value="BHLH"/>
    <property type="match status" value="1"/>
</dbReference>
<keyword evidence="4" id="KW-0804">Transcription</keyword>
<dbReference type="Pfam" id="PF00010">
    <property type="entry name" value="HLH"/>
    <property type="match status" value="1"/>
</dbReference>
<feature type="domain" description="BHLH" evidence="7">
    <location>
        <begin position="462"/>
        <end position="516"/>
    </location>
</feature>
<evidence type="ECO:0000256" key="2">
    <source>
        <dbReference type="ARBA" id="ARBA00023015"/>
    </source>
</evidence>
<evidence type="ECO:0000256" key="6">
    <source>
        <dbReference type="SAM" id="MobiDB-lite"/>
    </source>
</evidence>
<dbReference type="GO" id="GO:0005634">
    <property type="term" value="C:nucleus"/>
    <property type="evidence" value="ECO:0007669"/>
    <property type="project" value="UniProtKB-SubCell"/>
</dbReference>
<feature type="compositionally biased region" description="Low complexity" evidence="6">
    <location>
        <begin position="668"/>
        <end position="686"/>
    </location>
</feature>
<dbReference type="GO" id="GO:0000978">
    <property type="term" value="F:RNA polymerase II cis-regulatory region sequence-specific DNA binding"/>
    <property type="evidence" value="ECO:0007669"/>
    <property type="project" value="TreeGrafter"/>
</dbReference>
<dbReference type="EMBL" id="HACA01022937">
    <property type="protein sequence ID" value="CDW40298.1"/>
    <property type="molecule type" value="Transcribed_RNA"/>
</dbReference>
<accession>A0A0K2UPX5</accession>
<feature type="region of interest" description="Disordered" evidence="6">
    <location>
        <begin position="435"/>
        <end position="468"/>
    </location>
</feature>
<evidence type="ECO:0000256" key="5">
    <source>
        <dbReference type="ARBA" id="ARBA00023242"/>
    </source>
</evidence>
<sequence length="686" mass="78926">MAVVRHKEAIHSGHFMISEFETEDTEAAIDQAKKVDKKYNIVDISLKQLFQRMSIAYRHKLTSPKWNHFKGLKLRWKDKIRLNNVIWRCWHMQFIKGKNKLLCAFANPLEIDHDHNMMESGALLEGKYWKRKARTITSEYQRWRLFHRHHSQFELENDEDCQNYHNSNNAEGSNYCDDIEIDPTLIDSDLFVDDLFNTLENANHSFAVPFPNPRDMYKSTTNADFIQPGLIQLQPNLEEINIGDLEWLNPTTPPPNHYPTNLTANQSYSSHTSSKGAFKKEVHCEPPIYSVDTPKAHQPPLPSEFQHSVPLSMSFPHHQSHFQPSNIHNINNDQTFHSNYNDMNTVSIPSQKDLMKKSPKQRFLYRDHSVRTEDCSCRPTPYPHSRTRSWSTSQINFTSSSSGEFNTETNSELIALLKNKSTERHHLPLLLKIPPPPPHAAPQPAEDFEQLSDKRSLENSHRRLSTQVETEIKRRGTVKNGFDVLRSLIPSLNGNSNLKISKAALLNKGGEYLQKLKQDRGLLETEIQGLRSKIQLLNSDIAGFQSELPSVQSTGPDCIGQMNAFFSAHVKNCSQRNWKYWIFSLLMRPLLESFETSVGTGTFEDLCRTSLSWLDQHCSMRFLRSSCLKSLTYLSTSTDILYHPDRLPQTSLLAAMDLNHLKNELENNSRSSNNNNNTVKNELQSS</sequence>
<dbReference type="PANTHER" id="PTHR15741">
    <property type="entry name" value="BASIC HELIX-LOOP-HELIX ZIP TRANSCRIPTION FACTOR"/>
    <property type="match status" value="1"/>
</dbReference>
<dbReference type="CDD" id="cd11405">
    <property type="entry name" value="bHLHzip_MLXIP_like"/>
    <property type="match status" value="1"/>
</dbReference>
<dbReference type="GO" id="GO:0000981">
    <property type="term" value="F:DNA-binding transcription factor activity, RNA polymerase II-specific"/>
    <property type="evidence" value="ECO:0007669"/>
    <property type="project" value="TreeGrafter"/>
</dbReference>
<keyword evidence="2" id="KW-0805">Transcription regulation</keyword>
<dbReference type="SMART" id="SM00353">
    <property type="entry name" value="HLH"/>
    <property type="match status" value="1"/>
</dbReference>
<feature type="compositionally biased region" description="Basic and acidic residues" evidence="6">
    <location>
        <begin position="451"/>
        <end position="461"/>
    </location>
</feature>
<dbReference type="InterPro" id="IPR011598">
    <property type="entry name" value="bHLH_dom"/>
</dbReference>
<keyword evidence="3" id="KW-0238">DNA-binding</keyword>
<name>A0A0K2UPX5_LEPSM</name>
<protein>
    <submittedName>
        <fullName evidence="8">WilliamsBeuren syndrome chromosomal region 14 protein homolog [Acyrthosiphon pisum]</fullName>
    </submittedName>
</protein>
<evidence type="ECO:0000313" key="8">
    <source>
        <dbReference type="EMBL" id="CDW40298.1"/>
    </source>
</evidence>
<dbReference type="CDD" id="cd21739">
    <property type="entry name" value="NES2-NLS_ChREBP-like"/>
    <property type="match status" value="1"/>
</dbReference>
<dbReference type="Gene3D" id="4.10.280.10">
    <property type="entry name" value="Helix-loop-helix DNA-binding domain"/>
    <property type="match status" value="1"/>
</dbReference>
<evidence type="ECO:0000256" key="4">
    <source>
        <dbReference type="ARBA" id="ARBA00023163"/>
    </source>
</evidence>
<organism evidence="8">
    <name type="scientific">Lepeophtheirus salmonis</name>
    <name type="common">Salmon louse</name>
    <name type="synonym">Caligus salmonis</name>
    <dbReference type="NCBI Taxonomy" id="72036"/>
    <lineage>
        <taxon>Eukaryota</taxon>
        <taxon>Metazoa</taxon>
        <taxon>Ecdysozoa</taxon>
        <taxon>Arthropoda</taxon>
        <taxon>Crustacea</taxon>
        <taxon>Multicrustacea</taxon>
        <taxon>Hexanauplia</taxon>
        <taxon>Copepoda</taxon>
        <taxon>Siphonostomatoida</taxon>
        <taxon>Caligidae</taxon>
        <taxon>Lepeophtheirus</taxon>
    </lineage>
</organism>
<dbReference type="SUPFAM" id="SSF47459">
    <property type="entry name" value="HLH, helix-loop-helix DNA-binding domain"/>
    <property type="match status" value="1"/>
</dbReference>
<comment type="subcellular location">
    <subcellularLocation>
        <location evidence="1">Nucleus</location>
    </subcellularLocation>
</comment>
<feature type="region of interest" description="Disordered" evidence="6">
    <location>
        <begin position="666"/>
        <end position="686"/>
    </location>
</feature>
<proteinExistence type="predicted"/>
<evidence type="ECO:0000259" key="7">
    <source>
        <dbReference type="PROSITE" id="PS50888"/>
    </source>
</evidence>